<dbReference type="InterPro" id="IPR006626">
    <property type="entry name" value="PbH1"/>
</dbReference>
<reference evidence="1 2" key="1">
    <citation type="submission" date="2018-09" db="EMBL/GenBank/DDBJ databases">
        <title>Genomic Encyclopedia of Type Strains, Phase III (KMG-III): the genomes of soil and plant-associated and newly described type strains.</title>
        <authorList>
            <person name="Whitman W."/>
        </authorList>
    </citation>
    <scope>NUCLEOTIDE SEQUENCE [LARGE SCALE GENOMIC DNA]</scope>
    <source>
        <strain evidence="1 2">CECT 7938</strain>
    </source>
</reference>
<dbReference type="Proteomes" id="UP000286246">
    <property type="component" value="Unassembled WGS sequence"/>
</dbReference>
<protein>
    <recommendedName>
        <fullName evidence="3">Parallel beta helix pectate lyase-like protein</fullName>
    </recommendedName>
</protein>
<dbReference type="RefSeq" id="WP_120257115.1">
    <property type="nucleotide sequence ID" value="NZ_RAPY01000001.1"/>
</dbReference>
<comment type="caution">
    <text evidence="1">The sequence shown here is derived from an EMBL/GenBank/DDBJ whole genome shotgun (WGS) entry which is preliminary data.</text>
</comment>
<evidence type="ECO:0000313" key="1">
    <source>
        <dbReference type="EMBL" id="RKE55319.1"/>
    </source>
</evidence>
<dbReference type="SUPFAM" id="SSF51126">
    <property type="entry name" value="Pectin lyase-like"/>
    <property type="match status" value="1"/>
</dbReference>
<dbReference type="InterPro" id="IPR011050">
    <property type="entry name" value="Pectin_lyase_fold/virulence"/>
</dbReference>
<sequence length="818" mass="90026">MANQFLVKETMAAMKALSAAEIDALEIGTYEGVQLLGYHEKGDTPAPIIYYLAPTTPDPRADDGGSIISAGTTKLLHTFDTAIDVRYFGLRSGAAYINDPQLVNNIFINNAGKSILFDYNTDFTMDMGIGWNDGTIKVVSNTKVIINGMIRHRPSTNGNASMFLVRNATNVSFEGTGTLIGYKHKRPVTGLTIYYQHFNRFNGNYQLGDYVTLNSYGYKVIQLGRMEKDPSVTTSSVIGDKFLLGMPSGPSEENQFMKLELIEEKLGEWGHGIYIYSSSNVHISDLTLREFWGDGSAVGGDEDQGNNKPSEMVKYHNVQFIDNRRQGLSLINCSTIEVDDCLFSQTYGTLPMAGIDLEPNPNKDGKIKVGKVIDVKITNSVFSDNYQALAMFNPFPLETSRIDHIYLENNEMRDNLISNLGVARAGNVTVTGLRSYPTKIGNYSGDVSVCAASFQMDNSYIQSDASYSTGQTNLHVINLSNTFTDLSLMKRFWVNNTELRGLNGVKLSFLNIPFACPDLDIKLDHVAVYDVGVCTVATGNTVTQLKSLAFENCYFRGYAGYLGSKNIVMEKLDYINNTFDLRSRPNVVNESLINVPVGCQLANIVGNTFNGLEPIAEQSDNSLITIRNTGAGVRANILRNIFKNIGKVNYPIIETLGGNSTPTFVIESNSFIDCYVNNYFRVNRSNHGFHFIVNNVFTRASVEDTINALGTTLATGFRLFINMNVFQLALNKNIVAPVLYSGYAIAQANTINHLFRYKNEDVLGNASDLARGLVNQSAVTPDSAVLPGASYTQSEVQGILTELRDLKTKLRTAGVLAP</sequence>
<dbReference type="InterPro" id="IPR012334">
    <property type="entry name" value="Pectin_lyas_fold"/>
</dbReference>
<evidence type="ECO:0008006" key="3">
    <source>
        <dbReference type="Google" id="ProtNLM"/>
    </source>
</evidence>
<gene>
    <name evidence="1" type="ORF">DFQ12_0150</name>
</gene>
<dbReference type="AlphaFoldDB" id="A0A420BF45"/>
<name>A0A420BF45_SPHD1</name>
<organism evidence="1 2">
    <name type="scientific">Sphingobacterium detergens</name>
    <dbReference type="NCBI Taxonomy" id="1145106"/>
    <lineage>
        <taxon>Bacteria</taxon>
        <taxon>Pseudomonadati</taxon>
        <taxon>Bacteroidota</taxon>
        <taxon>Sphingobacteriia</taxon>
        <taxon>Sphingobacteriales</taxon>
        <taxon>Sphingobacteriaceae</taxon>
        <taxon>Sphingobacterium</taxon>
    </lineage>
</organism>
<dbReference type="OrthoDB" id="253409at2"/>
<proteinExistence type="predicted"/>
<accession>A0A420BF45</accession>
<evidence type="ECO:0000313" key="2">
    <source>
        <dbReference type="Proteomes" id="UP000286246"/>
    </source>
</evidence>
<dbReference type="EMBL" id="RAPY01000001">
    <property type="protein sequence ID" value="RKE55319.1"/>
    <property type="molecule type" value="Genomic_DNA"/>
</dbReference>
<dbReference type="SMART" id="SM00710">
    <property type="entry name" value="PbH1"/>
    <property type="match status" value="7"/>
</dbReference>
<dbReference type="Gene3D" id="2.160.20.10">
    <property type="entry name" value="Single-stranded right-handed beta-helix, Pectin lyase-like"/>
    <property type="match status" value="1"/>
</dbReference>
<keyword evidence="2" id="KW-1185">Reference proteome</keyword>